<evidence type="ECO:0000256" key="2">
    <source>
        <dbReference type="ARBA" id="ARBA00012035"/>
    </source>
</evidence>
<feature type="binding site" evidence="13">
    <location>
        <position position="260"/>
    </location>
    <ligand>
        <name>K(+)</name>
        <dbReference type="ChEBI" id="CHEBI:29103"/>
    </ligand>
</feature>
<feature type="binding site" evidence="13">
    <location>
        <position position="188"/>
    </location>
    <ligand>
        <name>ATP</name>
        <dbReference type="ChEBI" id="CHEBI:30616"/>
    </ligand>
</feature>
<dbReference type="PANTHER" id="PTHR10584:SF166">
    <property type="entry name" value="RIBOKINASE"/>
    <property type="match status" value="1"/>
</dbReference>
<feature type="binding site" evidence="13">
    <location>
        <position position="299"/>
    </location>
    <ligand>
        <name>K(+)</name>
        <dbReference type="ChEBI" id="CHEBI:29103"/>
    </ligand>
</feature>
<dbReference type="SUPFAM" id="SSF53613">
    <property type="entry name" value="Ribokinase-like"/>
    <property type="match status" value="1"/>
</dbReference>
<dbReference type="InterPro" id="IPR029056">
    <property type="entry name" value="Ribokinase-like"/>
</dbReference>
<evidence type="ECO:0000256" key="3">
    <source>
        <dbReference type="ARBA" id="ARBA00016943"/>
    </source>
</evidence>
<dbReference type="Pfam" id="PF00294">
    <property type="entry name" value="PfkB"/>
    <property type="match status" value="1"/>
</dbReference>
<dbReference type="InterPro" id="IPR002139">
    <property type="entry name" value="Ribo/fructo_kinase"/>
</dbReference>
<comment type="caution">
    <text evidence="13">Lacks conserved residue(s) required for the propagation of feature annotation.</text>
</comment>
<accession>A0AAD4PQM7</accession>
<dbReference type="GO" id="GO:0046872">
    <property type="term" value="F:metal ion binding"/>
    <property type="evidence" value="ECO:0007669"/>
    <property type="project" value="UniProtKB-KW"/>
</dbReference>
<evidence type="ECO:0000256" key="6">
    <source>
        <dbReference type="ARBA" id="ARBA00022723"/>
    </source>
</evidence>
<feature type="binding site" evidence="13">
    <location>
        <position position="146"/>
    </location>
    <ligand>
        <name>substrate</name>
    </ligand>
</feature>
<feature type="active site" description="Proton acceptor" evidence="13">
    <location>
        <position position="264"/>
    </location>
</feature>
<dbReference type="FunFam" id="3.40.1190.20:FF:000010">
    <property type="entry name" value="Ribokinase"/>
    <property type="match status" value="1"/>
</dbReference>
<dbReference type="AlphaFoldDB" id="A0AAD4PQM7"/>
<keyword evidence="11 13" id="KW-0630">Potassium</keyword>
<evidence type="ECO:0000259" key="14">
    <source>
        <dbReference type="Pfam" id="PF00294"/>
    </source>
</evidence>
<dbReference type="EC" id="2.7.1.15" evidence="2 13"/>
<dbReference type="Gene3D" id="3.40.1190.20">
    <property type="match status" value="1"/>
</dbReference>
<keyword evidence="7 13" id="KW-0547">Nucleotide-binding</keyword>
<dbReference type="InterPro" id="IPR011611">
    <property type="entry name" value="PfkB_dom"/>
</dbReference>
<keyword evidence="9 13" id="KW-0067">ATP-binding</keyword>
<feature type="binding site" evidence="13">
    <location>
        <begin position="263"/>
        <end position="264"/>
    </location>
    <ligand>
        <name>ATP</name>
        <dbReference type="ChEBI" id="CHEBI:30616"/>
    </ligand>
</feature>
<dbReference type="EMBL" id="JAJJHW010000095">
    <property type="protein sequence ID" value="KAH8386980.1"/>
    <property type="molecule type" value="Genomic_DNA"/>
</dbReference>
<feature type="binding site" evidence="13">
    <location>
        <position position="301"/>
    </location>
    <ligand>
        <name>K(+)</name>
        <dbReference type="ChEBI" id="CHEBI:29103"/>
    </ligand>
</feature>
<feature type="binding site" evidence="13">
    <location>
        <position position="264"/>
    </location>
    <ligand>
        <name>substrate</name>
    </ligand>
</feature>
<feature type="binding site" evidence="13">
    <location>
        <position position="305"/>
    </location>
    <ligand>
        <name>K(+)</name>
        <dbReference type="ChEBI" id="CHEBI:29103"/>
    </ligand>
</feature>
<comment type="cofactor">
    <cofactor evidence="13">
        <name>Mg(2+)</name>
        <dbReference type="ChEBI" id="CHEBI:18420"/>
    </cofactor>
    <text evidence="13">Requires a divalent cation, most likely magnesium in vivo, as an electrophilic catalyst to aid phosphoryl group transfer. It is the chelate of the metal and the nucleotide that is the actual substrate.</text>
</comment>
<evidence type="ECO:0000256" key="10">
    <source>
        <dbReference type="ARBA" id="ARBA00022842"/>
    </source>
</evidence>
<evidence type="ECO:0000313" key="16">
    <source>
        <dbReference type="Proteomes" id="UP001200034"/>
    </source>
</evidence>
<dbReference type="GO" id="GO:0019303">
    <property type="term" value="P:D-ribose catabolic process"/>
    <property type="evidence" value="ECO:0007669"/>
    <property type="project" value="UniProtKB-UniRule"/>
</dbReference>
<dbReference type="PRINTS" id="PR00990">
    <property type="entry name" value="RIBOKINASE"/>
</dbReference>
<keyword evidence="6 13" id="KW-0479">Metal-binding</keyword>
<comment type="activity regulation">
    <text evidence="13">Activated by a monovalent cation that binds near, but not in, the active site. The most likely occupant of the site in vivo is potassium. Ion binding induces a conformational change that may alter substrate affinity.</text>
</comment>
<comment type="catalytic activity">
    <reaction evidence="13">
        <text>D-ribose + ATP = D-ribose 5-phosphate + ADP + H(+)</text>
        <dbReference type="Rhea" id="RHEA:13697"/>
        <dbReference type="ChEBI" id="CHEBI:15378"/>
        <dbReference type="ChEBI" id="CHEBI:30616"/>
        <dbReference type="ChEBI" id="CHEBI:47013"/>
        <dbReference type="ChEBI" id="CHEBI:78346"/>
        <dbReference type="ChEBI" id="CHEBI:456216"/>
        <dbReference type="EC" id="2.7.1.15"/>
    </reaction>
</comment>
<name>A0AAD4PQM7_9MUSC</name>
<dbReference type="PROSITE" id="PS00584">
    <property type="entry name" value="PFKB_KINASES_2"/>
    <property type="match status" value="1"/>
</dbReference>
<dbReference type="Proteomes" id="UP001200034">
    <property type="component" value="Unassembled WGS sequence"/>
</dbReference>
<comment type="similarity">
    <text evidence="13">Belongs to the carbohydrate kinase PfkB family. Ribokinase subfamily.</text>
</comment>
<comment type="similarity">
    <text evidence="1">Belongs to the carbohydrate kinase pfkB family.</text>
</comment>
<keyword evidence="4 13" id="KW-0963">Cytoplasm</keyword>
<dbReference type="GO" id="GO:0005524">
    <property type="term" value="F:ATP binding"/>
    <property type="evidence" value="ECO:0007669"/>
    <property type="project" value="UniProtKB-UniRule"/>
</dbReference>
<evidence type="ECO:0000256" key="12">
    <source>
        <dbReference type="ARBA" id="ARBA00023277"/>
    </source>
</evidence>
<comment type="pathway">
    <text evidence="13">Carbohydrate metabolism; D-ribose degradation; D-ribose 5-phosphate from beta-D-ribopyranose: step 2/2.</text>
</comment>
<keyword evidence="12 13" id="KW-0119">Carbohydrate metabolism</keyword>
<protein>
    <recommendedName>
        <fullName evidence="3 13">Ribokinase</fullName>
        <shortName evidence="13">RK</shortName>
        <ecNumber evidence="2 13">2.7.1.15</ecNumber>
    </recommendedName>
</protein>
<evidence type="ECO:0000256" key="4">
    <source>
        <dbReference type="ARBA" id="ARBA00022490"/>
    </source>
</evidence>
<dbReference type="HAMAP" id="MF_01987">
    <property type="entry name" value="Ribokinase"/>
    <property type="match status" value="1"/>
</dbReference>
<keyword evidence="16" id="KW-1185">Reference proteome</keyword>
<keyword evidence="5 13" id="KW-0808">Transferase</keyword>
<feature type="binding site" evidence="13">
    <location>
        <begin position="17"/>
        <end position="19"/>
    </location>
    <ligand>
        <name>substrate</name>
    </ligand>
</feature>
<dbReference type="CDD" id="cd01174">
    <property type="entry name" value="ribokinase"/>
    <property type="match status" value="1"/>
</dbReference>
<comment type="subunit">
    <text evidence="13">Homodimer.</text>
</comment>
<keyword evidence="13" id="KW-0539">Nucleus</keyword>
<keyword evidence="8 13" id="KW-0418">Kinase</keyword>
<evidence type="ECO:0000256" key="11">
    <source>
        <dbReference type="ARBA" id="ARBA00022958"/>
    </source>
</evidence>
<dbReference type="InterPro" id="IPR002173">
    <property type="entry name" value="Carboh/pur_kinase_PfkB_CS"/>
</dbReference>
<dbReference type="GO" id="GO:0005634">
    <property type="term" value="C:nucleus"/>
    <property type="evidence" value="ECO:0007669"/>
    <property type="project" value="UniProtKB-SubCell"/>
</dbReference>
<gene>
    <name evidence="15" type="ORF">KR093_003815</name>
</gene>
<feature type="binding site" evidence="13">
    <location>
        <begin position="225"/>
        <end position="230"/>
    </location>
    <ligand>
        <name>ATP</name>
        <dbReference type="ChEBI" id="CHEBI:30616"/>
    </ligand>
</feature>
<feature type="binding site" evidence="13">
    <location>
        <position position="296"/>
    </location>
    <ligand>
        <name>K(+)</name>
        <dbReference type="ChEBI" id="CHEBI:29103"/>
    </ligand>
</feature>
<organism evidence="15 16">
    <name type="scientific">Drosophila rubida</name>
    <dbReference type="NCBI Taxonomy" id="30044"/>
    <lineage>
        <taxon>Eukaryota</taxon>
        <taxon>Metazoa</taxon>
        <taxon>Ecdysozoa</taxon>
        <taxon>Arthropoda</taxon>
        <taxon>Hexapoda</taxon>
        <taxon>Insecta</taxon>
        <taxon>Pterygota</taxon>
        <taxon>Neoptera</taxon>
        <taxon>Endopterygota</taxon>
        <taxon>Diptera</taxon>
        <taxon>Brachycera</taxon>
        <taxon>Muscomorpha</taxon>
        <taxon>Ephydroidea</taxon>
        <taxon>Drosophilidae</taxon>
        <taxon>Drosophila</taxon>
    </lineage>
</organism>
<evidence type="ECO:0000256" key="9">
    <source>
        <dbReference type="ARBA" id="ARBA00022840"/>
    </source>
</evidence>
<reference evidence="15" key="1">
    <citation type="journal article" date="2021" name="Mol. Ecol. Resour.">
        <title>Phylogenomic analyses of the genus Drosophila reveals genomic signals of climate adaptation.</title>
        <authorList>
            <person name="Li F."/>
            <person name="Rane R.V."/>
            <person name="Luria V."/>
            <person name="Xiong Z."/>
            <person name="Chen J."/>
            <person name="Li Z."/>
            <person name="Catullo R.A."/>
            <person name="Griffin P.C."/>
            <person name="Schiffer M."/>
            <person name="Pearce S."/>
            <person name="Lee S.F."/>
            <person name="McElroy K."/>
            <person name="Stocker A."/>
            <person name="Shirriffs J."/>
            <person name="Cockerell F."/>
            <person name="Coppin C."/>
            <person name="Sgro C.M."/>
            <person name="Karger A."/>
            <person name="Cain J.W."/>
            <person name="Weber J.A."/>
            <person name="Santpere G."/>
            <person name="Kirschner M.W."/>
            <person name="Hoffmann A.A."/>
            <person name="Oakeshott J.G."/>
            <person name="Zhang G."/>
        </authorList>
    </citation>
    <scope>NUCLEOTIDE SEQUENCE</scope>
    <source>
        <strain evidence="15">BGI-SZ-2011g</strain>
    </source>
</reference>
<comment type="subcellular location">
    <subcellularLocation>
        <location evidence="13">Cytoplasm</location>
    </subcellularLocation>
    <subcellularLocation>
        <location evidence="13">Nucleus</location>
    </subcellularLocation>
</comment>
<dbReference type="GO" id="GO:0005829">
    <property type="term" value="C:cytosol"/>
    <property type="evidence" value="ECO:0007669"/>
    <property type="project" value="TreeGrafter"/>
</dbReference>
<evidence type="ECO:0000256" key="13">
    <source>
        <dbReference type="HAMAP-Rule" id="MF_03215"/>
    </source>
</evidence>
<comment type="function">
    <text evidence="13">Catalyzes the phosphorylation of ribose at O-5 in a reaction requiring ATP and magnesium. The resulting D-ribose-5-phosphate can then be used either for sythesis of nucleotides, histidine, and tryptophan, or as a component of the pentose phosphate pathway.</text>
</comment>
<proteinExistence type="inferred from homology"/>
<dbReference type="PANTHER" id="PTHR10584">
    <property type="entry name" value="SUGAR KINASE"/>
    <property type="match status" value="1"/>
</dbReference>
<keyword evidence="10 13" id="KW-0460">Magnesium</keyword>
<feature type="binding site" evidence="13">
    <location>
        <position position="258"/>
    </location>
    <ligand>
        <name>K(+)</name>
        <dbReference type="ChEBI" id="CHEBI:29103"/>
    </ligand>
</feature>
<feature type="binding site" evidence="13">
    <location>
        <begin position="45"/>
        <end position="49"/>
    </location>
    <ligand>
        <name>substrate</name>
    </ligand>
</feature>
<evidence type="ECO:0000256" key="5">
    <source>
        <dbReference type="ARBA" id="ARBA00022679"/>
    </source>
</evidence>
<evidence type="ECO:0000256" key="7">
    <source>
        <dbReference type="ARBA" id="ARBA00022741"/>
    </source>
</evidence>
<feature type="domain" description="Carbohydrate kinase PfkB" evidence="14">
    <location>
        <begin position="9"/>
        <end position="307"/>
    </location>
</feature>
<evidence type="ECO:0000256" key="1">
    <source>
        <dbReference type="ARBA" id="ARBA00005380"/>
    </source>
</evidence>
<sequence>MNTDSAPLEVLVFGSAIIDFICYTPRLPAAGETLHGHKFQRGYGGKGANQCVAAARLGSRCAFVGKLGDDSFGADYLCQLCTEHVNVKYVEKLPGQSTGIAQIAVADGGENNIIIVAGANDSLSANDVNQAKKLFEQAKVLVCQLETPVDATLAALRQFKGISIVNAAPAMAKTPPELLQLASILCVNETEAALMTGVASICSISEAFVAIQRLIELGANTVIITLGKLGAVYACNIDGRQLKEHVTAPQVPPELVVDTTGAGDAFIGALAHHLAQYPEGELSAHIAAACAVASKSVQLPGTQASFPRA</sequence>
<comment type="caution">
    <text evidence="15">The sequence shown here is derived from an EMBL/GenBank/DDBJ whole genome shotgun (WGS) entry which is preliminary data.</text>
</comment>
<dbReference type="InterPro" id="IPR011877">
    <property type="entry name" value="Ribokinase"/>
</dbReference>
<dbReference type="GO" id="GO:0004747">
    <property type="term" value="F:ribokinase activity"/>
    <property type="evidence" value="ECO:0007669"/>
    <property type="project" value="UniProtKB-UniRule"/>
</dbReference>
<evidence type="ECO:0000256" key="8">
    <source>
        <dbReference type="ARBA" id="ARBA00022777"/>
    </source>
</evidence>
<evidence type="ECO:0000313" key="15">
    <source>
        <dbReference type="EMBL" id="KAH8386980.1"/>
    </source>
</evidence>